<protein>
    <recommendedName>
        <fullName evidence="1">AB hydrolase-1 domain-containing protein</fullName>
    </recommendedName>
</protein>
<dbReference type="SUPFAM" id="SSF53474">
    <property type="entry name" value="alpha/beta-Hydrolases"/>
    <property type="match status" value="1"/>
</dbReference>
<name>A0A0N0NMI6_9EURO</name>
<accession>A0A0N0NMI6</accession>
<proteinExistence type="predicted"/>
<keyword evidence="3" id="KW-1185">Reference proteome</keyword>
<dbReference type="GeneID" id="28739986"/>
<comment type="caution">
    <text evidence="2">The sequence shown here is derived from an EMBL/GenBank/DDBJ whole genome shotgun (WGS) entry which is preliminary data.</text>
</comment>
<dbReference type="InterPro" id="IPR029058">
    <property type="entry name" value="AB_hydrolase_fold"/>
</dbReference>
<dbReference type="STRING" id="1664694.A0A0N0NMI6"/>
<gene>
    <name evidence="2" type="ORF">AB675_7717</name>
</gene>
<dbReference type="PANTHER" id="PTHR45763">
    <property type="entry name" value="HYDROLASE, ALPHA/BETA FOLD FAMILY PROTEIN, EXPRESSED-RELATED"/>
    <property type="match status" value="1"/>
</dbReference>
<evidence type="ECO:0000313" key="2">
    <source>
        <dbReference type="EMBL" id="KPI40398.1"/>
    </source>
</evidence>
<dbReference type="Proteomes" id="UP000038010">
    <property type="component" value="Unassembled WGS sequence"/>
</dbReference>
<sequence length="261" mass="29686">MTEKDLAIAEKLNVRWIGIDRPGIGFSTPKTGRKIIDWADDLRQLVEQLNLKSYYILSVSGGTGYALAAAKCLPREQVKGVGIAIGVAPVQAGMKGMSLINKWGYLTYRVFPGFFRFIIGRYMVPAMQKEDSTEAKAIVRKQLDFFKGEDREEMTQPGMEEGIIRLWQEVYRQGVDGHIEDSSVQLDDWGFRLEDVGYPGIKLWYGEKDVNTPPNMGKYLAARLEASVYKEYPGKSHFTMWQHIEEILSDLLSTPRQPWNP</sequence>
<dbReference type="InterPro" id="IPR000073">
    <property type="entry name" value="AB_hydrolase_1"/>
</dbReference>
<dbReference type="AlphaFoldDB" id="A0A0N0NMI6"/>
<dbReference type="VEuPathDB" id="FungiDB:AB675_7717"/>
<dbReference type="EMBL" id="LFJN01000012">
    <property type="protein sequence ID" value="KPI40398.1"/>
    <property type="molecule type" value="Genomic_DNA"/>
</dbReference>
<dbReference type="RefSeq" id="XP_018000361.1">
    <property type="nucleotide sequence ID" value="XM_018148106.1"/>
</dbReference>
<feature type="domain" description="AB hydrolase-1" evidence="1">
    <location>
        <begin position="14"/>
        <end position="247"/>
    </location>
</feature>
<dbReference type="Gene3D" id="3.40.50.1820">
    <property type="entry name" value="alpha/beta hydrolase"/>
    <property type="match status" value="1"/>
</dbReference>
<evidence type="ECO:0000259" key="1">
    <source>
        <dbReference type="Pfam" id="PF12697"/>
    </source>
</evidence>
<organism evidence="2 3">
    <name type="scientific">Cyphellophora attinorum</name>
    <dbReference type="NCBI Taxonomy" id="1664694"/>
    <lineage>
        <taxon>Eukaryota</taxon>
        <taxon>Fungi</taxon>
        <taxon>Dikarya</taxon>
        <taxon>Ascomycota</taxon>
        <taxon>Pezizomycotina</taxon>
        <taxon>Eurotiomycetes</taxon>
        <taxon>Chaetothyriomycetidae</taxon>
        <taxon>Chaetothyriales</taxon>
        <taxon>Cyphellophoraceae</taxon>
        <taxon>Cyphellophora</taxon>
    </lineage>
</organism>
<evidence type="ECO:0000313" key="3">
    <source>
        <dbReference type="Proteomes" id="UP000038010"/>
    </source>
</evidence>
<dbReference type="PANTHER" id="PTHR45763:SF46">
    <property type="entry name" value="AB HYDROLASE-1 DOMAIN-CONTAINING PROTEIN"/>
    <property type="match status" value="1"/>
</dbReference>
<dbReference type="OrthoDB" id="294702at2759"/>
<reference evidence="2 3" key="1">
    <citation type="submission" date="2015-06" db="EMBL/GenBank/DDBJ databases">
        <title>Draft genome of the ant-associated black yeast Phialophora attae CBS 131958.</title>
        <authorList>
            <person name="Moreno L.F."/>
            <person name="Stielow B.J."/>
            <person name="de Hoog S."/>
            <person name="Vicente V.A."/>
            <person name="Weiss V.A."/>
            <person name="de Vries M."/>
            <person name="Cruz L.M."/>
            <person name="Souza E.M."/>
        </authorList>
    </citation>
    <scope>NUCLEOTIDE SEQUENCE [LARGE SCALE GENOMIC DNA]</scope>
    <source>
        <strain evidence="2 3">CBS 131958</strain>
    </source>
</reference>
<dbReference type="Pfam" id="PF12697">
    <property type="entry name" value="Abhydrolase_6"/>
    <property type="match status" value="1"/>
</dbReference>